<dbReference type="InterPro" id="IPR005129">
    <property type="entry name" value="GTPase_ArgK"/>
</dbReference>
<evidence type="ECO:0000256" key="1">
    <source>
        <dbReference type="ARBA" id="ARBA00009625"/>
    </source>
</evidence>
<dbReference type="SUPFAM" id="SSF52540">
    <property type="entry name" value="P-loop containing nucleoside triphosphate hydrolases"/>
    <property type="match status" value="1"/>
</dbReference>
<organism evidence="2 3">
    <name type="scientific">Citrobacter freundii</name>
    <dbReference type="NCBI Taxonomy" id="546"/>
    <lineage>
        <taxon>Bacteria</taxon>
        <taxon>Pseudomonadati</taxon>
        <taxon>Pseudomonadota</taxon>
        <taxon>Gammaproteobacteria</taxon>
        <taxon>Enterobacterales</taxon>
        <taxon>Enterobacteriaceae</taxon>
        <taxon>Citrobacter</taxon>
        <taxon>Citrobacter freundii complex</taxon>
    </lineage>
</organism>
<dbReference type="Proteomes" id="UP000019194">
    <property type="component" value="Unassembled WGS sequence"/>
</dbReference>
<dbReference type="AlphaFoldDB" id="A0A7G2ITD8"/>
<dbReference type="InterPro" id="IPR027417">
    <property type="entry name" value="P-loop_NTPase"/>
</dbReference>
<evidence type="ECO:0000313" key="2">
    <source>
        <dbReference type="EMBL" id="CDL39109.1"/>
    </source>
</evidence>
<dbReference type="EMBL" id="CBWP010000055">
    <property type="protein sequence ID" value="CDL39109.1"/>
    <property type="molecule type" value="Genomic_DNA"/>
</dbReference>
<dbReference type="GO" id="GO:0005525">
    <property type="term" value="F:GTP binding"/>
    <property type="evidence" value="ECO:0007669"/>
    <property type="project" value="InterPro"/>
</dbReference>
<proteinExistence type="inferred from homology"/>
<dbReference type="PANTHER" id="PTHR23408:SF3">
    <property type="entry name" value="METHYLMALONIC ACIDURIA TYPE A PROTEIN, MITOCHONDRIAL"/>
    <property type="match status" value="1"/>
</dbReference>
<dbReference type="GO" id="GO:0003924">
    <property type="term" value="F:GTPase activity"/>
    <property type="evidence" value="ECO:0007669"/>
    <property type="project" value="InterPro"/>
</dbReference>
<dbReference type="GO" id="GO:0005737">
    <property type="term" value="C:cytoplasm"/>
    <property type="evidence" value="ECO:0007669"/>
    <property type="project" value="TreeGrafter"/>
</dbReference>
<evidence type="ECO:0000313" key="3">
    <source>
        <dbReference type="Proteomes" id="UP000019194"/>
    </source>
</evidence>
<name>A0A7G2ITD8_CITFR</name>
<dbReference type="Gene3D" id="3.40.50.300">
    <property type="entry name" value="P-loop containing nucleotide triphosphate hydrolases"/>
    <property type="match status" value="1"/>
</dbReference>
<dbReference type="PANTHER" id="PTHR23408">
    <property type="entry name" value="METHYLMALONYL-COA MUTASE"/>
    <property type="match status" value="1"/>
</dbReference>
<dbReference type="Gene3D" id="1.10.287.130">
    <property type="match status" value="1"/>
</dbReference>
<comment type="similarity">
    <text evidence="1">Belongs to the SIMIBI class G3E GTPase family. ArgK/MeaB subfamily.</text>
</comment>
<keyword evidence="2" id="KW-0418">Kinase</keyword>
<sequence length="141" mass="16579">MEMADLVVINKDDGENHASVAIARHMYESALHILRRKYDEWQPLVLTCSALEKRGIEEVWQAITDFKTCLTASGRLEKVRQQQAVDWLHQQAEEEALHLLFARTDFDRYFQQTLQAVKNNDLSPRTGLRHISEFIQHHYFQ</sequence>
<reference evidence="2 3" key="1">
    <citation type="submission" date="2013-10" db="EMBL/GenBank/DDBJ databases">
        <title>Antibiotic resistance diversity of beta-lactamase producers in the General Hospital Vienna.</title>
        <authorList>
            <person name="Barisic I."/>
            <person name="Mitteregger D."/>
            <person name="Hirschl A.M."/>
            <person name="Noehammer C."/>
            <person name="Wiesinger-Mayr H."/>
        </authorList>
    </citation>
    <scope>NUCLEOTIDE SEQUENCE [LARGE SCALE GENOMIC DNA]</scope>
    <source>
        <strain evidence="2 3">ISC11</strain>
    </source>
</reference>
<comment type="caution">
    <text evidence="2">The sequence shown here is derived from an EMBL/GenBank/DDBJ whole genome shotgun (WGS) entry which is preliminary data.</text>
</comment>
<dbReference type="Pfam" id="PF03308">
    <property type="entry name" value="MeaB"/>
    <property type="match status" value="1"/>
</dbReference>
<protein>
    <submittedName>
        <fullName evidence="2">Periplasmic protein kinase ArgK and related GTPases of G3E family</fullName>
    </submittedName>
</protein>
<dbReference type="GO" id="GO:0016301">
    <property type="term" value="F:kinase activity"/>
    <property type="evidence" value="ECO:0007669"/>
    <property type="project" value="UniProtKB-KW"/>
</dbReference>
<accession>A0A7G2ITD8</accession>
<keyword evidence="2" id="KW-0808">Transferase</keyword>